<evidence type="ECO:0000313" key="1">
    <source>
        <dbReference type="EMBL" id="KKN96650.1"/>
    </source>
</evidence>
<proteinExistence type="predicted"/>
<accession>A0A0F9UU98</accession>
<protein>
    <submittedName>
        <fullName evidence="1">Uncharacterized protein</fullName>
    </submittedName>
</protein>
<comment type="caution">
    <text evidence="1">The sequence shown here is derived from an EMBL/GenBank/DDBJ whole genome shotgun (WGS) entry which is preliminary data.</text>
</comment>
<dbReference type="AlphaFoldDB" id="A0A0F9UU98"/>
<organism evidence="1">
    <name type="scientific">marine sediment metagenome</name>
    <dbReference type="NCBI Taxonomy" id="412755"/>
    <lineage>
        <taxon>unclassified sequences</taxon>
        <taxon>metagenomes</taxon>
        <taxon>ecological metagenomes</taxon>
    </lineage>
</organism>
<gene>
    <name evidence="1" type="ORF">LCGC14_0162940</name>
</gene>
<dbReference type="EMBL" id="LAZR01000062">
    <property type="protein sequence ID" value="KKN96650.1"/>
    <property type="molecule type" value="Genomic_DNA"/>
</dbReference>
<name>A0A0F9UU98_9ZZZZ</name>
<sequence length="72" mass="7717">MAKIVVKTDKSANDIALGVNNGLGGAGAPITERASGEYIVKLDKGQKVRYDKMSAEQREEVFGGQTSEMLED</sequence>
<reference evidence="1" key="1">
    <citation type="journal article" date="2015" name="Nature">
        <title>Complex archaea that bridge the gap between prokaryotes and eukaryotes.</title>
        <authorList>
            <person name="Spang A."/>
            <person name="Saw J.H."/>
            <person name="Jorgensen S.L."/>
            <person name="Zaremba-Niedzwiedzka K."/>
            <person name="Martijn J."/>
            <person name="Lind A.E."/>
            <person name="van Eijk R."/>
            <person name="Schleper C."/>
            <person name="Guy L."/>
            <person name="Ettema T.J."/>
        </authorList>
    </citation>
    <scope>NUCLEOTIDE SEQUENCE</scope>
</reference>